<accession>A0A2S8G9U9</accession>
<sequence length="93" mass="10234">MIALFVVLSVAGIWLFCIKMKIKPKPANLAIRAVIGFIAVKITLDDEEPAKSLPMGNAGMATIYTQKGKPFQIISKVKVTVRIKAIMEYLVPM</sequence>
<dbReference type="EMBL" id="PUIA01000003">
    <property type="protein sequence ID" value="PQO41245.1"/>
    <property type="molecule type" value="Genomic_DNA"/>
</dbReference>
<dbReference type="Proteomes" id="UP000240009">
    <property type="component" value="Unassembled WGS sequence"/>
</dbReference>
<dbReference type="RefSeq" id="WP_105349611.1">
    <property type="nucleotide sequence ID" value="NZ_PUIA01000003.1"/>
</dbReference>
<gene>
    <name evidence="1" type="ORF">C5Y96_00580</name>
</gene>
<comment type="caution">
    <text evidence="1">The sequence shown here is derived from an EMBL/GenBank/DDBJ whole genome shotgun (WGS) entry which is preliminary data.</text>
</comment>
<name>A0A2S8G9U9_9BACT</name>
<reference evidence="1 2" key="1">
    <citation type="submission" date="2018-02" db="EMBL/GenBank/DDBJ databases">
        <title>Comparative genomes isolates from brazilian mangrove.</title>
        <authorList>
            <person name="Araujo J.E."/>
            <person name="Taketani R.G."/>
            <person name="Silva M.C.P."/>
            <person name="Loureco M.V."/>
            <person name="Andreote F.D."/>
        </authorList>
    </citation>
    <scope>NUCLEOTIDE SEQUENCE [LARGE SCALE GENOMIC DNA]</scope>
    <source>
        <strain evidence="1 2">HEX-2 MGV</strain>
    </source>
</reference>
<dbReference type="OrthoDB" id="9811754at2"/>
<protein>
    <submittedName>
        <fullName evidence="1">Uncharacterized protein</fullName>
    </submittedName>
</protein>
<dbReference type="AlphaFoldDB" id="A0A2S8G9U9"/>
<evidence type="ECO:0000313" key="2">
    <source>
        <dbReference type="Proteomes" id="UP000240009"/>
    </source>
</evidence>
<evidence type="ECO:0000313" key="1">
    <source>
        <dbReference type="EMBL" id="PQO41245.1"/>
    </source>
</evidence>
<proteinExistence type="predicted"/>
<organism evidence="1 2">
    <name type="scientific">Blastopirellula marina</name>
    <dbReference type="NCBI Taxonomy" id="124"/>
    <lineage>
        <taxon>Bacteria</taxon>
        <taxon>Pseudomonadati</taxon>
        <taxon>Planctomycetota</taxon>
        <taxon>Planctomycetia</taxon>
        <taxon>Pirellulales</taxon>
        <taxon>Pirellulaceae</taxon>
        <taxon>Blastopirellula</taxon>
    </lineage>
</organism>